<reference evidence="2 3" key="1">
    <citation type="journal article" date="2015" name="Genome Announc.">
        <title>Complete Genome of Geobacter pickeringii G13T, a Metal-Reducing Isolate from Sedimentary Kaolin Deposits.</title>
        <authorList>
            <person name="Badalamenti J.P."/>
            <person name="Bond D.R."/>
        </authorList>
    </citation>
    <scope>NUCLEOTIDE SEQUENCE [LARGE SCALE GENOMIC DNA]</scope>
    <source>
        <strain evidence="2 3">G13</strain>
    </source>
</reference>
<dbReference type="EMBL" id="CP009788">
    <property type="protein sequence ID" value="AJE03599.1"/>
    <property type="molecule type" value="Genomic_DNA"/>
</dbReference>
<dbReference type="HOGENOM" id="CLU_2493475_0_0_7"/>
<keyword evidence="3" id="KW-1185">Reference proteome</keyword>
<gene>
    <name evidence="2" type="ORF">GPICK_09760</name>
</gene>
<proteinExistence type="predicted"/>
<sequence length="86" mass="10033">MADVEFELVDVAEFARRMGVSRSTVFDWLARGRFTPGWHYLRVGKTLRFIWTLERLQTLTGDVPVEGEQGEEPQHSFRKSAINMEF</sequence>
<accession>A0A0B5BEL2</accession>
<dbReference type="OrthoDB" id="5398725at2"/>
<feature type="region of interest" description="Disordered" evidence="1">
    <location>
        <begin position="64"/>
        <end position="86"/>
    </location>
</feature>
<organism evidence="2 3">
    <name type="scientific">Geobacter pickeringii</name>
    <dbReference type="NCBI Taxonomy" id="345632"/>
    <lineage>
        <taxon>Bacteria</taxon>
        <taxon>Pseudomonadati</taxon>
        <taxon>Thermodesulfobacteriota</taxon>
        <taxon>Desulfuromonadia</taxon>
        <taxon>Geobacterales</taxon>
        <taxon>Geobacteraceae</taxon>
        <taxon>Geobacter</taxon>
    </lineage>
</organism>
<dbReference type="KEGG" id="gpi:GPICK_09760"/>
<protein>
    <recommendedName>
        <fullName evidence="4">Helix-turn-helix domain-containing protein</fullName>
    </recommendedName>
</protein>
<evidence type="ECO:0000313" key="3">
    <source>
        <dbReference type="Proteomes" id="UP000057609"/>
    </source>
</evidence>
<dbReference type="Proteomes" id="UP000057609">
    <property type="component" value="Chromosome"/>
</dbReference>
<evidence type="ECO:0000313" key="2">
    <source>
        <dbReference type="EMBL" id="AJE03599.1"/>
    </source>
</evidence>
<dbReference type="AlphaFoldDB" id="A0A0B5BEL2"/>
<name>A0A0B5BEL2_9BACT</name>
<evidence type="ECO:0008006" key="4">
    <source>
        <dbReference type="Google" id="ProtNLM"/>
    </source>
</evidence>
<evidence type="ECO:0000256" key="1">
    <source>
        <dbReference type="SAM" id="MobiDB-lite"/>
    </source>
</evidence>
<dbReference type="RefSeq" id="WP_039742673.1">
    <property type="nucleotide sequence ID" value="NZ_CP009788.1"/>
</dbReference>